<keyword evidence="3" id="KW-1185">Reference proteome</keyword>
<gene>
    <name evidence="2" type="ORF">RJT34_27244</name>
</gene>
<evidence type="ECO:0000313" key="2">
    <source>
        <dbReference type="EMBL" id="KAK7271388.1"/>
    </source>
</evidence>
<feature type="transmembrane region" description="Helical" evidence="1">
    <location>
        <begin position="14"/>
        <end position="33"/>
    </location>
</feature>
<keyword evidence="1" id="KW-1133">Transmembrane helix</keyword>
<reference evidence="2 3" key="1">
    <citation type="submission" date="2024-01" db="EMBL/GenBank/DDBJ databases">
        <title>The genomes of 5 underutilized Papilionoideae crops provide insights into root nodulation and disease resistance.</title>
        <authorList>
            <person name="Yuan L."/>
        </authorList>
    </citation>
    <scope>NUCLEOTIDE SEQUENCE [LARGE SCALE GENOMIC DNA]</scope>
    <source>
        <strain evidence="2">LY-2023</strain>
        <tissue evidence="2">Leaf</tissue>
    </source>
</reference>
<accession>A0AAN9I8F9</accession>
<keyword evidence="1" id="KW-0472">Membrane</keyword>
<evidence type="ECO:0000313" key="3">
    <source>
        <dbReference type="Proteomes" id="UP001359559"/>
    </source>
</evidence>
<name>A0AAN9I8F9_CLITE</name>
<keyword evidence="1" id="KW-0812">Transmembrane</keyword>
<sequence length="69" mass="8116">MNSGSCLLEFRRALYFRILYFINILLLGLEVCVEGMRGIGYLDLWVHWCCYWLGLEAEFQALLHGLRLC</sequence>
<dbReference type="AlphaFoldDB" id="A0AAN9I8F9"/>
<proteinExistence type="predicted"/>
<organism evidence="2 3">
    <name type="scientific">Clitoria ternatea</name>
    <name type="common">Butterfly pea</name>
    <dbReference type="NCBI Taxonomy" id="43366"/>
    <lineage>
        <taxon>Eukaryota</taxon>
        <taxon>Viridiplantae</taxon>
        <taxon>Streptophyta</taxon>
        <taxon>Embryophyta</taxon>
        <taxon>Tracheophyta</taxon>
        <taxon>Spermatophyta</taxon>
        <taxon>Magnoliopsida</taxon>
        <taxon>eudicotyledons</taxon>
        <taxon>Gunneridae</taxon>
        <taxon>Pentapetalae</taxon>
        <taxon>rosids</taxon>
        <taxon>fabids</taxon>
        <taxon>Fabales</taxon>
        <taxon>Fabaceae</taxon>
        <taxon>Papilionoideae</taxon>
        <taxon>50 kb inversion clade</taxon>
        <taxon>NPAAA clade</taxon>
        <taxon>indigoferoid/millettioid clade</taxon>
        <taxon>Phaseoleae</taxon>
        <taxon>Clitoria</taxon>
    </lineage>
</organism>
<dbReference type="EMBL" id="JAYKXN010000007">
    <property type="protein sequence ID" value="KAK7271388.1"/>
    <property type="molecule type" value="Genomic_DNA"/>
</dbReference>
<protein>
    <submittedName>
        <fullName evidence="2">Uncharacterized protein</fullName>
    </submittedName>
</protein>
<comment type="caution">
    <text evidence="2">The sequence shown here is derived from an EMBL/GenBank/DDBJ whole genome shotgun (WGS) entry which is preliminary data.</text>
</comment>
<dbReference type="Proteomes" id="UP001359559">
    <property type="component" value="Unassembled WGS sequence"/>
</dbReference>
<evidence type="ECO:0000256" key="1">
    <source>
        <dbReference type="SAM" id="Phobius"/>
    </source>
</evidence>